<keyword evidence="3" id="KW-1185">Reference proteome</keyword>
<feature type="compositionally biased region" description="Basic and acidic residues" evidence="1">
    <location>
        <begin position="1"/>
        <end position="14"/>
    </location>
</feature>
<protein>
    <submittedName>
        <fullName evidence="2">Uncharacterized protein</fullName>
    </submittedName>
</protein>
<dbReference type="Proteomes" id="UP000723776">
    <property type="component" value="Unassembled WGS sequence"/>
</dbReference>
<organism evidence="2 3">
    <name type="scientific">Streptococcus vulneris</name>
    <dbReference type="NCBI Taxonomy" id="2853160"/>
    <lineage>
        <taxon>Bacteria</taxon>
        <taxon>Bacillati</taxon>
        <taxon>Bacillota</taxon>
        <taxon>Bacilli</taxon>
        <taxon>Lactobacillales</taxon>
        <taxon>Streptococcaceae</taxon>
        <taxon>Streptococcus</taxon>
    </lineage>
</organism>
<feature type="region of interest" description="Disordered" evidence="1">
    <location>
        <begin position="1"/>
        <end position="23"/>
    </location>
</feature>
<proteinExistence type="predicted"/>
<evidence type="ECO:0000256" key="1">
    <source>
        <dbReference type="SAM" id="MobiDB-lite"/>
    </source>
</evidence>
<dbReference type="EMBL" id="JAHUZC010000046">
    <property type="protein sequence ID" value="MBV7366078.1"/>
    <property type="molecule type" value="Genomic_DNA"/>
</dbReference>
<accession>A0ABS6SWI4</accession>
<dbReference type="RefSeq" id="WP_218494164.1">
    <property type="nucleotide sequence ID" value="NZ_JAHUZC010000046.1"/>
</dbReference>
<name>A0ABS6SWI4_9STRE</name>
<gene>
    <name evidence="2" type="ORF">KUA57_09550</name>
</gene>
<feature type="non-terminal residue" evidence="2">
    <location>
        <position position="89"/>
    </location>
</feature>
<sequence>MRWHGRDQAHRAHADSPPCSVSSPGFHGSAAFKARRTFDEKCVPLALLSAVLLTACGPNKIVADLPSPDGKYHVEVRLCPQPGSLTWTE</sequence>
<evidence type="ECO:0000313" key="2">
    <source>
        <dbReference type="EMBL" id="MBV7366078.1"/>
    </source>
</evidence>
<evidence type="ECO:0000313" key="3">
    <source>
        <dbReference type="Proteomes" id="UP000723776"/>
    </source>
</evidence>
<reference evidence="2 3" key="1">
    <citation type="submission" date="2021-06" db="EMBL/GenBank/DDBJ databases">
        <title>A novel Streptococcus species isolated from patients with diabetic foot ulcer (DFU).</title>
        <authorList>
            <person name="Chen Y.-S."/>
        </authorList>
    </citation>
    <scope>NUCLEOTIDE SEQUENCE [LARGE SCALE GENOMIC DNA]</scope>
    <source>
        <strain evidence="2 3">DM3B3</strain>
    </source>
</reference>
<comment type="caution">
    <text evidence="2">The sequence shown here is derived from an EMBL/GenBank/DDBJ whole genome shotgun (WGS) entry which is preliminary data.</text>
</comment>